<dbReference type="GO" id="GO:0008622">
    <property type="term" value="C:epsilon DNA polymerase complex"/>
    <property type="evidence" value="ECO:0007669"/>
    <property type="project" value="InterPro"/>
</dbReference>
<feature type="compositionally biased region" description="Gly residues" evidence="2">
    <location>
        <begin position="24"/>
        <end position="35"/>
    </location>
</feature>
<comment type="cofactor">
    <cofactor evidence="1">
        <name>[4Fe-4S] cluster</name>
        <dbReference type="ChEBI" id="CHEBI:49883"/>
    </cofactor>
</comment>
<dbReference type="GO" id="GO:0003677">
    <property type="term" value="F:DNA binding"/>
    <property type="evidence" value="ECO:0007669"/>
    <property type="project" value="UniProtKB-KW"/>
</dbReference>
<name>A0A4Y9YPV5_9AGAM</name>
<feature type="compositionally biased region" description="Low complexity" evidence="2">
    <location>
        <begin position="1"/>
        <end position="23"/>
    </location>
</feature>
<keyword evidence="1" id="KW-0238">DNA-binding</keyword>
<sequence>MARGSNTRSRGSFRGSRGSSFRGRGYGRGGAGARGDAGLSRDDEGTMLAERFEQVRVSDEIDEKMGFARVQEGARREGWLINMHPTLVKDADWPGGKAAVDFYFIQDDGGMFKCTMTYEPYFYIGCVSGTETTVEEWLIKKYEGVICRIGTADYTCSSAFETCRTFSRRGASSCRSRSSNLSSSGLSIFSEASAGASSVTSASTAPCVAEVPVPAVAPKLSRRERARMNRILIDKSKTQVQNYDGGKTKVLTGGVMFCAKPKAAPAQAKVTPAAIPKVQKAKATKSDSASANWRAVRA</sequence>
<dbReference type="AlphaFoldDB" id="A0A4Y9YPV5"/>
<dbReference type="EMBL" id="SEOQ01000411">
    <property type="protein sequence ID" value="TFY63551.1"/>
    <property type="molecule type" value="Genomic_DNA"/>
</dbReference>
<organism evidence="3 4">
    <name type="scientific">Dentipellis fragilis</name>
    <dbReference type="NCBI Taxonomy" id="205917"/>
    <lineage>
        <taxon>Eukaryota</taxon>
        <taxon>Fungi</taxon>
        <taxon>Dikarya</taxon>
        <taxon>Basidiomycota</taxon>
        <taxon>Agaricomycotina</taxon>
        <taxon>Agaricomycetes</taxon>
        <taxon>Russulales</taxon>
        <taxon>Hericiaceae</taxon>
        <taxon>Dentipellis</taxon>
    </lineage>
</organism>
<dbReference type="GO" id="GO:0006287">
    <property type="term" value="P:base-excision repair, gap-filling"/>
    <property type="evidence" value="ECO:0007669"/>
    <property type="project" value="TreeGrafter"/>
</dbReference>
<keyword evidence="1" id="KW-0004">4Fe-4S</keyword>
<dbReference type="GO" id="GO:0045004">
    <property type="term" value="P:DNA replication proofreading"/>
    <property type="evidence" value="ECO:0007669"/>
    <property type="project" value="TreeGrafter"/>
</dbReference>
<evidence type="ECO:0000256" key="1">
    <source>
        <dbReference type="RuleBase" id="RU365029"/>
    </source>
</evidence>
<dbReference type="GO" id="GO:0006272">
    <property type="term" value="P:leading strand elongation"/>
    <property type="evidence" value="ECO:0007669"/>
    <property type="project" value="TreeGrafter"/>
</dbReference>
<keyword evidence="1" id="KW-0479">Metal-binding</keyword>
<dbReference type="GO" id="GO:0003887">
    <property type="term" value="F:DNA-directed DNA polymerase activity"/>
    <property type="evidence" value="ECO:0007669"/>
    <property type="project" value="UniProtKB-KW"/>
</dbReference>
<feature type="region of interest" description="Disordered" evidence="2">
    <location>
        <begin position="1"/>
        <end position="41"/>
    </location>
</feature>
<keyword evidence="1" id="KW-0862">Zinc</keyword>
<keyword evidence="1" id="KW-0411">Iron-sulfur</keyword>
<dbReference type="GO" id="GO:0051539">
    <property type="term" value="F:4 iron, 4 sulfur cluster binding"/>
    <property type="evidence" value="ECO:0007669"/>
    <property type="project" value="UniProtKB-KW"/>
</dbReference>
<evidence type="ECO:0000313" key="4">
    <source>
        <dbReference type="Proteomes" id="UP000298327"/>
    </source>
</evidence>
<comment type="subcellular location">
    <subcellularLocation>
        <location evidence="1">Nucleus</location>
    </subcellularLocation>
</comment>
<gene>
    <name evidence="3" type="ORF">EVG20_g6272</name>
</gene>
<evidence type="ECO:0000313" key="3">
    <source>
        <dbReference type="EMBL" id="TFY63551.1"/>
    </source>
</evidence>
<dbReference type="PANTHER" id="PTHR10670:SF0">
    <property type="entry name" value="DNA POLYMERASE EPSILON CATALYTIC SUBUNIT A"/>
    <property type="match status" value="1"/>
</dbReference>
<dbReference type="InterPro" id="IPR029703">
    <property type="entry name" value="POL2"/>
</dbReference>
<dbReference type="GO" id="GO:0006297">
    <property type="term" value="P:nucleotide-excision repair, DNA gap filling"/>
    <property type="evidence" value="ECO:0007669"/>
    <property type="project" value="TreeGrafter"/>
</dbReference>
<comment type="similarity">
    <text evidence="1">Belongs to the DNA polymerase type-B family.</text>
</comment>
<comment type="catalytic activity">
    <reaction evidence="1">
        <text>DNA(n) + a 2'-deoxyribonucleoside 5'-triphosphate = DNA(n+1) + diphosphate</text>
        <dbReference type="Rhea" id="RHEA:22508"/>
        <dbReference type="Rhea" id="RHEA-COMP:17339"/>
        <dbReference type="Rhea" id="RHEA-COMP:17340"/>
        <dbReference type="ChEBI" id="CHEBI:33019"/>
        <dbReference type="ChEBI" id="CHEBI:61560"/>
        <dbReference type="ChEBI" id="CHEBI:173112"/>
        <dbReference type="EC" id="2.7.7.7"/>
    </reaction>
</comment>
<comment type="function">
    <text evidence="1">DNA polymerase II participates in chromosomal DNA replication.</text>
</comment>
<dbReference type="STRING" id="205917.A0A4Y9YPV5"/>
<keyword evidence="1" id="KW-0863">Zinc-finger</keyword>
<keyword evidence="1" id="KW-0548">Nucleotidyltransferase</keyword>
<dbReference type="GO" id="GO:0008270">
    <property type="term" value="F:zinc ion binding"/>
    <property type="evidence" value="ECO:0007669"/>
    <property type="project" value="UniProtKB-KW"/>
</dbReference>
<keyword evidence="1" id="KW-0808">Transferase</keyword>
<protein>
    <recommendedName>
        <fullName evidence="1">DNA polymerase epsilon catalytic subunit</fullName>
        <ecNumber evidence="1">2.7.7.7</ecNumber>
    </recommendedName>
</protein>
<comment type="caution">
    <text evidence="3">The sequence shown here is derived from an EMBL/GenBank/DDBJ whole genome shotgun (WGS) entry which is preliminary data.</text>
</comment>
<keyword evidence="1" id="KW-0408">Iron</keyword>
<proteinExistence type="inferred from homology"/>
<dbReference type="PANTHER" id="PTHR10670">
    <property type="entry name" value="DNA POLYMERASE EPSILON CATALYTIC SUBUNIT A"/>
    <property type="match status" value="1"/>
</dbReference>
<keyword evidence="1" id="KW-0239">DNA-directed DNA polymerase</keyword>
<dbReference type="Proteomes" id="UP000298327">
    <property type="component" value="Unassembled WGS sequence"/>
</dbReference>
<evidence type="ECO:0000256" key="2">
    <source>
        <dbReference type="SAM" id="MobiDB-lite"/>
    </source>
</evidence>
<dbReference type="GO" id="GO:0000278">
    <property type="term" value="P:mitotic cell cycle"/>
    <property type="evidence" value="ECO:0007669"/>
    <property type="project" value="TreeGrafter"/>
</dbReference>
<reference evidence="3 4" key="1">
    <citation type="submission" date="2019-02" db="EMBL/GenBank/DDBJ databases">
        <title>Genome sequencing of the rare red list fungi Dentipellis fragilis.</title>
        <authorList>
            <person name="Buettner E."/>
            <person name="Kellner H."/>
        </authorList>
    </citation>
    <scope>NUCLEOTIDE SEQUENCE [LARGE SCALE GENOMIC DNA]</scope>
    <source>
        <strain evidence="3 4">DSM 105465</strain>
    </source>
</reference>
<dbReference type="EC" id="2.7.7.7" evidence="1"/>
<dbReference type="OrthoDB" id="10060449at2759"/>
<keyword evidence="1" id="KW-0539">Nucleus</keyword>
<keyword evidence="1" id="KW-0235">DNA replication</keyword>
<keyword evidence="4" id="KW-1185">Reference proteome</keyword>
<accession>A0A4Y9YPV5</accession>
<dbReference type="GO" id="GO:0008310">
    <property type="term" value="F:single-stranded DNA 3'-5' DNA exonuclease activity"/>
    <property type="evidence" value="ECO:0007669"/>
    <property type="project" value="TreeGrafter"/>
</dbReference>